<comment type="caution">
    <text evidence="2">The sequence shown here is derived from an EMBL/GenBank/DDBJ whole genome shotgun (WGS) entry which is preliminary data.</text>
</comment>
<dbReference type="Proteomes" id="UP001422759">
    <property type="component" value="Unassembled WGS sequence"/>
</dbReference>
<organism evidence="2 3">
    <name type="scientific">Kitasatospora kazusensis</name>
    <dbReference type="NCBI Taxonomy" id="407974"/>
    <lineage>
        <taxon>Bacteria</taxon>
        <taxon>Bacillati</taxon>
        <taxon>Actinomycetota</taxon>
        <taxon>Actinomycetes</taxon>
        <taxon>Kitasatosporales</taxon>
        <taxon>Streptomycetaceae</taxon>
        <taxon>Kitasatospora</taxon>
    </lineage>
</organism>
<evidence type="ECO:0000256" key="1">
    <source>
        <dbReference type="SAM" id="MobiDB-lite"/>
    </source>
</evidence>
<sequence>MEKIIPTEGLRATLLWPVTGLCTGTPVLIHKLMTPHRARRAEAAALQARRERIAAEVAEAAEIAFAKKLIAETDPVKRAALLQAQEAGQVAAREVELERAKAARKASFEKFKDSAGAAALLLVVGGPLVWSLARPWVGPGFGLLAGVWWIAALIHAPAPVKAAEEDVEQLLDGDDVDSDEDDQDDEDEDPADLPRTALADAELASTVECMVAIRATTDEGRGHVHLSEVLATLQRHGIYPACSTRDFGAVARDAGLPVERKIRVGKSVSPGFSVAGFTAHLGHPPRLPVQEVPEPVHAEAV</sequence>
<proteinExistence type="predicted"/>
<feature type="compositionally biased region" description="Acidic residues" evidence="1">
    <location>
        <begin position="173"/>
        <end position="191"/>
    </location>
</feature>
<evidence type="ECO:0000313" key="2">
    <source>
        <dbReference type="EMBL" id="GAA1500690.1"/>
    </source>
</evidence>
<dbReference type="RefSeq" id="WP_344469640.1">
    <property type="nucleotide sequence ID" value="NZ_BAAANT010000074.1"/>
</dbReference>
<accession>A0ABP4KDU6</accession>
<dbReference type="EMBL" id="BAAANT010000074">
    <property type="protein sequence ID" value="GAA1500690.1"/>
    <property type="molecule type" value="Genomic_DNA"/>
</dbReference>
<protein>
    <submittedName>
        <fullName evidence="2">Uncharacterized protein</fullName>
    </submittedName>
</protein>
<evidence type="ECO:0000313" key="3">
    <source>
        <dbReference type="Proteomes" id="UP001422759"/>
    </source>
</evidence>
<gene>
    <name evidence="2" type="ORF">GCM10009760_62540</name>
</gene>
<feature type="region of interest" description="Disordered" evidence="1">
    <location>
        <begin position="173"/>
        <end position="195"/>
    </location>
</feature>
<name>A0ABP4KDU6_9ACTN</name>
<keyword evidence="3" id="KW-1185">Reference proteome</keyword>
<reference evidence="3" key="1">
    <citation type="journal article" date="2019" name="Int. J. Syst. Evol. Microbiol.">
        <title>The Global Catalogue of Microorganisms (GCM) 10K type strain sequencing project: providing services to taxonomists for standard genome sequencing and annotation.</title>
        <authorList>
            <consortium name="The Broad Institute Genomics Platform"/>
            <consortium name="The Broad Institute Genome Sequencing Center for Infectious Disease"/>
            <person name="Wu L."/>
            <person name="Ma J."/>
        </authorList>
    </citation>
    <scope>NUCLEOTIDE SEQUENCE [LARGE SCALE GENOMIC DNA]</scope>
    <source>
        <strain evidence="3">JCM 14560</strain>
    </source>
</reference>